<feature type="transmembrane region" description="Helical" evidence="1">
    <location>
        <begin position="202"/>
        <end position="225"/>
    </location>
</feature>
<feature type="transmembrane region" description="Helical" evidence="1">
    <location>
        <begin position="160"/>
        <end position="182"/>
    </location>
</feature>
<dbReference type="KEGG" id="seu:SEQ_0847"/>
<dbReference type="Proteomes" id="UP000001365">
    <property type="component" value="Chromosome"/>
</dbReference>
<keyword evidence="1" id="KW-1133">Transmembrane helix</keyword>
<feature type="transmembrane region" description="Helical" evidence="1">
    <location>
        <begin position="258"/>
        <end position="277"/>
    </location>
</feature>
<name>C0MBP8_STRE4</name>
<keyword evidence="1" id="KW-0472">Membrane</keyword>
<reference evidence="2 3" key="1">
    <citation type="journal article" date="2009" name="PLoS Pathog.">
        <title>Genomic evidence for the evolution of Streptococcus equi: host restriction, increased virulence, and genetic exchange with human pathogens.</title>
        <authorList>
            <person name="Holden M.T.G."/>
            <person name="Heather Z."/>
            <person name="Paillot R."/>
            <person name="Steward K.F."/>
            <person name="Webb K."/>
            <person name="Ainslie F."/>
            <person name="Jourdan T."/>
            <person name="Bason N.C."/>
            <person name="Holroyd N.E."/>
            <person name="Mungall K."/>
            <person name="Quail M.A."/>
            <person name="Sanders M."/>
            <person name="Simmonds M."/>
            <person name="Willey D."/>
            <person name="Brooks K."/>
            <person name="Aanensen D.M."/>
            <person name="Spratt B.G."/>
            <person name="Jolley K.A."/>
            <person name="Maiden M.C.J."/>
            <person name="Kehoe M."/>
            <person name="Chanter N."/>
            <person name="Bentley S.D."/>
            <person name="Robinson C."/>
            <person name="Maskell D.J."/>
            <person name="Parkhill J."/>
            <person name="Waller A.S."/>
        </authorList>
    </citation>
    <scope>NUCLEOTIDE SEQUENCE [LARGE SCALE GENOMIC DNA]</scope>
    <source>
        <strain evidence="2 3">4047</strain>
    </source>
</reference>
<dbReference type="OrthoDB" id="2418206at2"/>
<keyword evidence="1" id="KW-0812">Transmembrane</keyword>
<dbReference type="AlphaFoldDB" id="C0MBP8"/>
<evidence type="ECO:0000256" key="1">
    <source>
        <dbReference type="SAM" id="Phobius"/>
    </source>
</evidence>
<gene>
    <name evidence="2" type="ordered locus">SEQ_0847</name>
</gene>
<accession>C0MBP8</accession>
<sequence>MNNLYATINKLNKVEQSVFLVINDIIDNNTVFPDVNARNSLKKIAISTLGDRTFSTPYDFISEHIYNNADLNSVQDDEMLVKNIEILKNYALQNNFENFDYSLFIKNLNKIHRHYKLALIQKNFILRTTTEVEERAHDLKDKTKAIEQKMFKFDEIKSSIYTDFIAILGVFSAFVFVMFGGIDVARAIFDIGSDLQTLDLSRMITIASLMLIGILTLMYSLLLWIARITGKNFGNCYSSKCDNGCQHKWRHFLMRHSFYFSLMGLLIVVILFSHYVFK</sequence>
<proteinExistence type="predicted"/>
<dbReference type="EMBL" id="FM204883">
    <property type="protein sequence ID" value="CAW93313.1"/>
    <property type="molecule type" value="Genomic_DNA"/>
</dbReference>
<dbReference type="RefSeq" id="WP_012679343.1">
    <property type="nucleotide sequence ID" value="NC_012471.1"/>
</dbReference>
<evidence type="ECO:0000313" key="2">
    <source>
        <dbReference type="EMBL" id="CAW93313.1"/>
    </source>
</evidence>
<protein>
    <submittedName>
        <fullName evidence="2">Hypothetical phage membrane protein</fullName>
    </submittedName>
</protein>
<evidence type="ECO:0000313" key="3">
    <source>
        <dbReference type="Proteomes" id="UP000001365"/>
    </source>
</evidence>
<organism evidence="2 3">
    <name type="scientific">Streptococcus equi subsp. equi (strain 4047)</name>
    <dbReference type="NCBI Taxonomy" id="553482"/>
    <lineage>
        <taxon>Bacteria</taxon>
        <taxon>Bacillati</taxon>
        <taxon>Bacillota</taxon>
        <taxon>Bacilli</taxon>
        <taxon>Lactobacillales</taxon>
        <taxon>Streptococcaceae</taxon>
        <taxon>Streptococcus</taxon>
    </lineage>
</organism>
<dbReference type="HOGENOM" id="CLU_1000810_0_0_9"/>